<dbReference type="SUPFAM" id="SSF53335">
    <property type="entry name" value="S-adenosyl-L-methionine-dependent methyltransferases"/>
    <property type="match status" value="1"/>
</dbReference>
<accession>A0ABX1CYB8</accession>
<organism evidence="2 3">
    <name type="scientific">Salinimicrobium oceani</name>
    <dbReference type="NCBI Taxonomy" id="2722702"/>
    <lineage>
        <taxon>Bacteria</taxon>
        <taxon>Pseudomonadati</taxon>
        <taxon>Bacteroidota</taxon>
        <taxon>Flavobacteriia</taxon>
        <taxon>Flavobacteriales</taxon>
        <taxon>Flavobacteriaceae</taxon>
        <taxon>Salinimicrobium</taxon>
    </lineage>
</organism>
<gene>
    <name evidence="2" type="ORF">HC175_10000</name>
</gene>
<keyword evidence="3" id="KW-1185">Reference proteome</keyword>
<proteinExistence type="predicted"/>
<comment type="caution">
    <text evidence="2">The sequence shown here is derived from an EMBL/GenBank/DDBJ whole genome shotgun (WGS) entry which is preliminary data.</text>
</comment>
<dbReference type="InterPro" id="IPR013216">
    <property type="entry name" value="Methyltransf_11"/>
</dbReference>
<feature type="domain" description="Methyltransferase type 11" evidence="1">
    <location>
        <begin position="39"/>
        <end position="126"/>
    </location>
</feature>
<evidence type="ECO:0000259" key="1">
    <source>
        <dbReference type="Pfam" id="PF08241"/>
    </source>
</evidence>
<sequence length="246" mass="28298">MKDLFSGHSRQYSQYRPGYPAELIQFILQLCKSHDSAWDCATGIGQVAGALAAHVKTVAATDISINQLSQGIQMSNVIYTRQPAERTNFPNEYFDLVTVGQAVHWFDLERFYPEVKRVLKKDAVIALFGYGLFKSNKETNEIIKHFYDIVIGPYWQPERRLLDAAYRSIPFPFKEIKAPEFHFEQRWSLERLIGYLNTWSAVKAYEAEKGENPVEKISKELRRSFGEVGKVNFPILLRVGRNGEIT</sequence>
<dbReference type="PANTHER" id="PTHR45180:SF1">
    <property type="entry name" value="OS01G0307686 PROTEIN"/>
    <property type="match status" value="1"/>
</dbReference>
<keyword evidence="2" id="KW-0489">Methyltransferase</keyword>
<dbReference type="PANTHER" id="PTHR45180">
    <property type="entry name" value="OS01G0307686 PROTEIN"/>
    <property type="match status" value="1"/>
</dbReference>
<dbReference type="EMBL" id="JAAVJR010000005">
    <property type="protein sequence ID" value="NJW53253.1"/>
    <property type="molecule type" value="Genomic_DNA"/>
</dbReference>
<dbReference type="RefSeq" id="WP_168138361.1">
    <property type="nucleotide sequence ID" value="NZ_JAAVJR010000005.1"/>
</dbReference>
<evidence type="ECO:0000313" key="2">
    <source>
        <dbReference type="EMBL" id="NJW53253.1"/>
    </source>
</evidence>
<dbReference type="Gene3D" id="3.40.50.150">
    <property type="entry name" value="Vaccinia Virus protein VP39"/>
    <property type="match status" value="1"/>
</dbReference>
<dbReference type="Proteomes" id="UP000703674">
    <property type="component" value="Unassembled WGS sequence"/>
</dbReference>
<dbReference type="GO" id="GO:0032259">
    <property type="term" value="P:methylation"/>
    <property type="evidence" value="ECO:0007669"/>
    <property type="project" value="UniProtKB-KW"/>
</dbReference>
<dbReference type="Pfam" id="PF08241">
    <property type="entry name" value="Methyltransf_11"/>
    <property type="match status" value="1"/>
</dbReference>
<dbReference type="InterPro" id="IPR029063">
    <property type="entry name" value="SAM-dependent_MTases_sf"/>
</dbReference>
<name>A0ABX1CYB8_9FLAO</name>
<dbReference type="GO" id="GO:0008168">
    <property type="term" value="F:methyltransferase activity"/>
    <property type="evidence" value="ECO:0007669"/>
    <property type="project" value="UniProtKB-KW"/>
</dbReference>
<evidence type="ECO:0000313" key="3">
    <source>
        <dbReference type="Proteomes" id="UP000703674"/>
    </source>
</evidence>
<keyword evidence="2" id="KW-0808">Transferase</keyword>
<reference evidence="2 3" key="1">
    <citation type="submission" date="2020-03" db="EMBL/GenBank/DDBJ databases">
        <title>Salinimicrobium sp. nov, isolated from SCS.</title>
        <authorList>
            <person name="Cao W.R."/>
        </authorList>
    </citation>
    <scope>NUCLEOTIDE SEQUENCE [LARGE SCALE GENOMIC DNA]</scope>
    <source>
        <strain evidence="3">J15B91</strain>
    </source>
</reference>
<protein>
    <submittedName>
        <fullName evidence="2">Class I SAM-dependent methyltransferase</fullName>
    </submittedName>
</protein>